<evidence type="ECO:0000313" key="2">
    <source>
        <dbReference type="EMBL" id="AAS07087.1"/>
    </source>
</evidence>
<sequence length="173" mass="19290">MEPPERDHANDALEHAPERRRLDIVVVRPFSSIPKQAAVPRISPRPPLQDASRTPAGNIKNTENTSFSSSTPIRTRLHRHRRLPLPRSSSRLSRRRSPEEERRRRTVPTEAAAIQASEISSYSLVSLLDLLGNTCMDASSKIKAPRQHAVTAHVYLPLTLTIGATPMSPSQQN</sequence>
<name>Q10JL5_ORYSJ</name>
<accession>Q10JL5</accession>
<proteinExistence type="predicted"/>
<dbReference type="Proteomes" id="UP000000763">
    <property type="component" value="Chromosome 3"/>
</dbReference>
<feature type="compositionally biased region" description="Basic residues" evidence="1">
    <location>
        <begin position="75"/>
        <end position="84"/>
    </location>
</feature>
<evidence type="ECO:0000256" key="1">
    <source>
        <dbReference type="SAM" id="MobiDB-lite"/>
    </source>
</evidence>
<dbReference type="AlphaFoldDB" id="Q10JL5"/>
<gene>
    <name evidence="2" type="primary">OSJNBb0059G13.14</name>
</gene>
<feature type="compositionally biased region" description="Polar residues" evidence="1">
    <location>
        <begin position="59"/>
        <end position="73"/>
    </location>
</feature>
<reference evidence="3" key="1">
    <citation type="journal article" date="2005" name="Nature">
        <title>The map-based sequence of the rice genome.</title>
        <authorList>
            <consortium name="International rice genome sequencing project (IRGSP)"/>
            <person name="Matsumoto T."/>
            <person name="Wu J."/>
            <person name="Kanamori H."/>
            <person name="Katayose Y."/>
            <person name="Fujisawa M."/>
            <person name="Namiki N."/>
            <person name="Mizuno H."/>
            <person name="Yamamoto K."/>
            <person name="Antonio B.A."/>
            <person name="Baba T."/>
            <person name="Sakata K."/>
            <person name="Nagamura Y."/>
            <person name="Aoki H."/>
            <person name="Arikawa K."/>
            <person name="Arita K."/>
            <person name="Bito T."/>
            <person name="Chiden Y."/>
            <person name="Fujitsuka N."/>
            <person name="Fukunaka R."/>
            <person name="Hamada M."/>
            <person name="Harada C."/>
            <person name="Hayashi A."/>
            <person name="Hijishita S."/>
            <person name="Honda M."/>
            <person name="Hosokawa S."/>
            <person name="Ichikawa Y."/>
            <person name="Idonuma A."/>
            <person name="Iijima M."/>
            <person name="Ikeda M."/>
            <person name="Ikeno M."/>
            <person name="Ito K."/>
            <person name="Ito S."/>
            <person name="Ito T."/>
            <person name="Ito Y."/>
            <person name="Ito Y."/>
            <person name="Iwabuchi A."/>
            <person name="Kamiya K."/>
            <person name="Karasawa W."/>
            <person name="Kurita K."/>
            <person name="Katagiri S."/>
            <person name="Kikuta A."/>
            <person name="Kobayashi H."/>
            <person name="Kobayashi N."/>
            <person name="Machita K."/>
            <person name="Maehara T."/>
            <person name="Masukawa M."/>
            <person name="Mizubayashi T."/>
            <person name="Mukai Y."/>
            <person name="Nagasaki H."/>
            <person name="Nagata Y."/>
            <person name="Naito S."/>
            <person name="Nakashima M."/>
            <person name="Nakama Y."/>
            <person name="Nakamichi Y."/>
            <person name="Nakamura M."/>
            <person name="Meguro A."/>
            <person name="Negishi M."/>
            <person name="Ohta I."/>
            <person name="Ohta T."/>
            <person name="Okamoto M."/>
            <person name="Ono N."/>
            <person name="Saji S."/>
            <person name="Sakaguchi M."/>
            <person name="Sakai K."/>
            <person name="Shibata M."/>
            <person name="Shimokawa T."/>
            <person name="Song J."/>
            <person name="Takazaki Y."/>
            <person name="Terasawa K."/>
            <person name="Tsugane M."/>
            <person name="Tsuji K."/>
            <person name="Ueda S."/>
            <person name="Waki K."/>
            <person name="Yamagata H."/>
            <person name="Yamamoto M."/>
            <person name="Yamamoto S."/>
            <person name="Yamane H."/>
            <person name="Yoshiki S."/>
            <person name="Yoshihara R."/>
            <person name="Yukawa K."/>
            <person name="Zhong H."/>
            <person name="Yano M."/>
            <person name="Yuan Q."/>
            <person name="Ouyang S."/>
            <person name="Liu J."/>
            <person name="Jones K.M."/>
            <person name="Gansberger K."/>
            <person name="Moffat K."/>
            <person name="Hill J."/>
            <person name="Bera J."/>
            <person name="Fadrosh D."/>
            <person name="Jin S."/>
            <person name="Johri S."/>
            <person name="Kim M."/>
            <person name="Overton L."/>
            <person name="Reardon M."/>
            <person name="Tsitrin T."/>
            <person name="Vuong H."/>
            <person name="Weaver B."/>
            <person name="Ciecko A."/>
            <person name="Tallon L."/>
            <person name="Jackson J."/>
            <person name="Pai G."/>
            <person name="Aken S.V."/>
            <person name="Utterback T."/>
            <person name="Reidmuller S."/>
            <person name="Feldblyum T."/>
            <person name="Hsiao J."/>
            <person name="Zismann V."/>
            <person name="Iobst S."/>
            <person name="de Vazeille A.R."/>
            <person name="Buell C.R."/>
            <person name="Ying K."/>
            <person name="Li Y."/>
            <person name="Lu T."/>
            <person name="Huang Y."/>
            <person name="Zhao Q."/>
            <person name="Feng Q."/>
            <person name="Zhang L."/>
            <person name="Zhu J."/>
            <person name="Weng Q."/>
            <person name="Mu J."/>
            <person name="Lu Y."/>
            <person name="Fan D."/>
            <person name="Liu Y."/>
            <person name="Guan J."/>
            <person name="Zhang Y."/>
            <person name="Yu S."/>
            <person name="Liu X."/>
            <person name="Zhang Y."/>
            <person name="Hong G."/>
            <person name="Han B."/>
            <person name="Choisne N."/>
            <person name="Demange N."/>
            <person name="Orjeda G."/>
            <person name="Samain S."/>
            <person name="Cattolico L."/>
            <person name="Pelletier E."/>
            <person name="Couloux A."/>
            <person name="Segurens B."/>
            <person name="Wincker P."/>
            <person name="D'Hont A."/>
            <person name="Scarpelli C."/>
            <person name="Weissenbach J."/>
            <person name="Salanoubat M."/>
            <person name="Quetier F."/>
            <person name="Yu Y."/>
            <person name="Kim H.R."/>
            <person name="Rambo T."/>
            <person name="Currie J."/>
            <person name="Collura K."/>
            <person name="Luo M."/>
            <person name="Yang T."/>
            <person name="Ammiraju J.S.S."/>
            <person name="Engler F."/>
            <person name="Soderlund C."/>
            <person name="Wing R.A."/>
            <person name="Palmer L.E."/>
            <person name="de la Bastide M."/>
            <person name="Spiegel L."/>
            <person name="Nascimento L."/>
            <person name="Zutavern T."/>
            <person name="O'Shaughnessy A."/>
            <person name="Dike S."/>
            <person name="Dedhia N."/>
            <person name="Preston R."/>
            <person name="Balija V."/>
            <person name="McCombie W.R."/>
            <person name="Chow T."/>
            <person name="Chen H."/>
            <person name="Chung M."/>
            <person name="Chen C."/>
            <person name="Shaw J."/>
            <person name="Wu H."/>
            <person name="Hsiao K."/>
            <person name="Chao Y."/>
            <person name="Chu M."/>
            <person name="Cheng C."/>
            <person name="Hour A."/>
            <person name="Lee P."/>
            <person name="Lin S."/>
            <person name="Lin Y."/>
            <person name="Liou J."/>
            <person name="Liu S."/>
            <person name="Hsing Y."/>
            <person name="Raghuvanshi S."/>
            <person name="Mohanty A."/>
            <person name="Bharti A.K."/>
            <person name="Gaur A."/>
            <person name="Gupta V."/>
            <person name="Kumar D."/>
            <person name="Ravi V."/>
            <person name="Vij S."/>
            <person name="Kapur A."/>
            <person name="Khurana P."/>
            <person name="Khurana P."/>
            <person name="Khurana J.P."/>
            <person name="Tyagi A.K."/>
            <person name="Gaikwad K."/>
            <person name="Singh A."/>
            <person name="Dalal V."/>
            <person name="Srivastava S."/>
            <person name="Dixit A."/>
            <person name="Pal A.K."/>
            <person name="Ghazi I.A."/>
            <person name="Yadav M."/>
            <person name="Pandit A."/>
            <person name="Bhargava A."/>
            <person name="Sureshbabu K."/>
            <person name="Batra K."/>
            <person name="Sharma T.R."/>
            <person name="Mohapatra T."/>
            <person name="Singh N.K."/>
            <person name="Messing J."/>
            <person name="Nelson A.B."/>
            <person name="Fuks G."/>
            <person name="Kavchok S."/>
            <person name="Keizer G."/>
            <person name="Linton E."/>
            <person name="Llaca V."/>
            <person name="Song R."/>
            <person name="Tanyolac B."/>
            <person name="Young S."/>
            <person name="Ho-Il K."/>
            <person name="Hahn J.H."/>
            <person name="Sangsakoo G."/>
            <person name="Vanavichit A."/>
            <person name="de Mattos Luiz.A.T."/>
            <person name="Zimmer P.D."/>
            <person name="Malone G."/>
            <person name="Dellagostin O."/>
            <person name="de Oliveira A.C."/>
            <person name="Bevan M."/>
            <person name="Bancroft I."/>
            <person name="Minx P."/>
            <person name="Cordum H."/>
            <person name="Wilson R."/>
            <person name="Cheng Z."/>
            <person name="Jin W."/>
            <person name="Jiang J."/>
            <person name="Leong S.A."/>
            <person name="Iwama H."/>
            <person name="Gojobori T."/>
            <person name="Itoh T."/>
            <person name="Niimura Y."/>
            <person name="Fujii Y."/>
            <person name="Habara T."/>
            <person name="Sakai H."/>
            <person name="Sato Y."/>
            <person name="Wilson G."/>
            <person name="Kumar K."/>
            <person name="McCouch S."/>
            <person name="Juretic N."/>
            <person name="Hoen D."/>
            <person name="Wright S."/>
            <person name="Bruskiewich R."/>
            <person name="Bureau T."/>
            <person name="Miyao A."/>
            <person name="Hirochika H."/>
            <person name="Nishikawa T."/>
            <person name="Kadowaki K."/>
            <person name="Sugiura M."/>
            <person name="Burr B."/>
            <person name="Sasaki T."/>
        </authorList>
    </citation>
    <scope>NUCLEOTIDE SEQUENCE [LARGE SCALE GENOMIC DNA]</scope>
    <source>
        <strain evidence="3">cv. Nipponbare</strain>
    </source>
</reference>
<protein>
    <submittedName>
        <fullName evidence="2">Uncharacterized protein</fullName>
    </submittedName>
</protein>
<feature type="region of interest" description="Disordered" evidence="1">
    <location>
        <begin position="1"/>
        <end position="21"/>
    </location>
</feature>
<organism evidence="2 3">
    <name type="scientific">Oryza sativa subsp. japonica</name>
    <name type="common">Rice</name>
    <dbReference type="NCBI Taxonomy" id="39947"/>
    <lineage>
        <taxon>Eukaryota</taxon>
        <taxon>Viridiplantae</taxon>
        <taxon>Streptophyta</taxon>
        <taxon>Embryophyta</taxon>
        <taxon>Tracheophyta</taxon>
        <taxon>Spermatophyta</taxon>
        <taxon>Magnoliopsida</taxon>
        <taxon>Liliopsida</taxon>
        <taxon>Poales</taxon>
        <taxon>Poaceae</taxon>
        <taxon>BOP clade</taxon>
        <taxon>Oryzoideae</taxon>
        <taxon>Oryzeae</taxon>
        <taxon>Oryzinae</taxon>
        <taxon>Oryza</taxon>
        <taxon>Oryza sativa</taxon>
    </lineage>
</organism>
<evidence type="ECO:0000313" key="3">
    <source>
        <dbReference type="Proteomes" id="UP000000763"/>
    </source>
</evidence>
<reference evidence="3" key="2">
    <citation type="journal article" date="2008" name="Nucleic Acids Res.">
        <title>The rice annotation project database (RAP-DB): 2008 update.</title>
        <authorList>
            <consortium name="The rice annotation project (RAP)"/>
        </authorList>
    </citation>
    <scope>GENOME REANNOTATION</scope>
    <source>
        <strain evidence="3">cv. Nipponbare</strain>
    </source>
</reference>
<feature type="region of interest" description="Disordered" evidence="1">
    <location>
        <begin position="33"/>
        <end position="109"/>
    </location>
</feature>
<dbReference type="EMBL" id="AC120538">
    <property type="protein sequence ID" value="AAS07087.1"/>
    <property type="molecule type" value="Genomic_DNA"/>
</dbReference>